<dbReference type="OrthoDB" id="9962244at2"/>
<dbReference type="EMBL" id="FQ312005">
    <property type="protein sequence ID" value="CBW26135.1"/>
    <property type="molecule type" value="Genomic_DNA"/>
</dbReference>
<feature type="transmembrane region" description="Helical" evidence="1">
    <location>
        <begin position="50"/>
        <end position="70"/>
    </location>
</feature>
<dbReference type="Proteomes" id="UP000008963">
    <property type="component" value="Chromosome"/>
</dbReference>
<gene>
    <name evidence="2" type="ordered locus">BMS_1261</name>
</gene>
<keyword evidence="3" id="KW-1185">Reference proteome</keyword>
<accession>E1WZ38</accession>
<dbReference type="RefSeq" id="WP_014243919.1">
    <property type="nucleotide sequence ID" value="NC_016620.1"/>
</dbReference>
<keyword evidence="1" id="KW-1133">Transmembrane helix</keyword>
<organism evidence="2 3">
    <name type="scientific">Halobacteriovorax marinus (strain ATCC BAA-682 / DSM 15412 / SJ)</name>
    <name type="common">Bacteriovorax marinus</name>
    <dbReference type="NCBI Taxonomy" id="862908"/>
    <lineage>
        <taxon>Bacteria</taxon>
        <taxon>Pseudomonadati</taxon>
        <taxon>Bdellovibrionota</taxon>
        <taxon>Bacteriovoracia</taxon>
        <taxon>Bacteriovoracales</taxon>
        <taxon>Halobacteriovoraceae</taxon>
        <taxon>Halobacteriovorax</taxon>
    </lineage>
</organism>
<evidence type="ECO:0000256" key="1">
    <source>
        <dbReference type="SAM" id="Phobius"/>
    </source>
</evidence>
<reference evidence="3" key="1">
    <citation type="journal article" date="2013" name="ISME J.">
        <title>A small predatory core genome in the divergent marine Bacteriovorax marinus SJ and the terrestrial Bdellovibrio bacteriovorus.</title>
        <authorList>
            <person name="Crossman L.C."/>
            <person name="Chen H."/>
            <person name="Cerdeno-Tarraga A.M."/>
            <person name="Brooks K."/>
            <person name="Quail M.A."/>
            <person name="Pineiro S.A."/>
            <person name="Hobley L."/>
            <person name="Sockett R.E."/>
            <person name="Bentley S.D."/>
            <person name="Parkhill J."/>
            <person name="Williams H.N."/>
            <person name="Stine O.C."/>
        </authorList>
    </citation>
    <scope>NUCLEOTIDE SEQUENCE [LARGE SCALE GENOMIC DNA]</scope>
    <source>
        <strain evidence="3">ATCC BAA-682 / DSM 15412 / SJ</strain>
    </source>
</reference>
<dbReference type="HOGENOM" id="CLU_1335983_0_0_7"/>
<name>E1WZ38_HALMS</name>
<proteinExistence type="predicted"/>
<keyword evidence="1" id="KW-0472">Membrane</keyword>
<evidence type="ECO:0000313" key="3">
    <source>
        <dbReference type="Proteomes" id="UP000008963"/>
    </source>
</evidence>
<dbReference type="AlphaFoldDB" id="E1WZ38"/>
<sequence length="205" mass="23426">MKKIISKHIDDFIFKQIDLFKESEAKTKINDTLNSLTEQQHKIFSQAGSFALIFIPFIVLVSIFISNSFLKSNIEMKKEILTEIEYFNSKKSEVESVGRQIISPHTIKNTADLDKRLQRIASQRGISSDSIKVISFESLEKSGAIEKSEASINVSKLTSKNLSNLLQRMLDSEKFKIFEMSLKRDNKLSLIEGNIKFTHYAKVSK</sequence>
<dbReference type="STRING" id="862908.BMS_1261"/>
<keyword evidence="1" id="KW-0812">Transmembrane</keyword>
<dbReference type="PATRIC" id="fig|862908.3.peg.1200"/>
<protein>
    <submittedName>
        <fullName evidence="2">Membrane protein</fullName>
    </submittedName>
</protein>
<evidence type="ECO:0000313" key="2">
    <source>
        <dbReference type="EMBL" id="CBW26135.1"/>
    </source>
</evidence>
<dbReference type="KEGG" id="bmx:BMS_1261"/>